<dbReference type="PROSITE" id="PS50110">
    <property type="entry name" value="RESPONSE_REGULATORY"/>
    <property type="match status" value="1"/>
</dbReference>
<dbReference type="InterPro" id="IPR058245">
    <property type="entry name" value="NreC/VraR/RcsB-like_REC"/>
</dbReference>
<reference evidence="8" key="1">
    <citation type="submission" date="2018-06" db="EMBL/GenBank/DDBJ databases">
        <authorList>
            <person name="Zhirakovskaya E."/>
        </authorList>
    </citation>
    <scope>NUCLEOTIDE SEQUENCE</scope>
</reference>
<keyword evidence="2" id="KW-0902">Two-component regulatory system</keyword>
<dbReference type="SUPFAM" id="SSF46894">
    <property type="entry name" value="C-terminal effector domain of the bipartite response regulators"/>
    <property type="match status" value="1"/>
</dbReference>
<keyword evidence="1" id="KW-0597">Phosphoprotein</keyword>
<dbReference type="PANTHER" id="PTHR43214">
    <property type="entry name" value="TWO-COMPONENT RESPONSE REGULATOR"/>
    <property type="match status" value="1"/>
</dbReference>
<accession>A0A3B0Z0E1</accession>
<proteinExistence type="predicted"/>
<dbReference type="PANTHER" id="PTHR43214:SF3">
    <property type="entry name" value="RESPONSE REGULATOR UVRY"/>
    <property type="match status" value="1"/>
</dbReference>
<dbReference type="InterPro" id="IPR011006">
    <property type="entry name" value="CheY-like_superfamily"/>
</dbReference>
<organism evidence="8">
    <name type="scientific">hydrothermal vent metagenome</name>
    <dbReference type="NCBI Taxonomy" id="652676"/>
    <lineage>
        <taxon>unclassified sequences</taxon>
        <taxon>metagenomes</taxon>
        <taxon>ecological metagenomes</taxon>
    </lineage>
</organism>
<dbReference type="SUPFAM" id="SSF52172">
    <property type="entry name" value="CheY-like"/>
    <property type="match status" value="1"/>
</dbReference>
<dbReference type="Pfam" id="PF00196">
    <property type="entry name" value="GerE"/>
    <property type="match status" value="1"/>
</dbReference>
<dbReference type="SMART" id="SM00448">
    <property type="entry name" value="REC"/>
    <property type="match status" value="1"/>
</dbReference>
<dbReference type="InterPro" id="IPR000792">
    <property type="entry name" value="Tscrpt_reg_LuxR_C"/>
</dbReference>
<keyword evidence="3" id="KW-0805">Transcription regulation</keyword>
<evidence type="ECO:0000259" key="7">
    <source>
        <dbReference type="PROSITE" id="PS50110"/>
    </source>
</evidence>
<dbReference type="GO" id="GO:0000160">
    <property type="term" value="P:phosphorelay signal transduction system"/>
    <property type="evidence" value="ECO:0007669"/>
    <property type="project" value="UniProtKB-KW"/>
</dbReference>
<dbReference type="CDD" id="cd17535">
    <property type="entry name" value="REC_NarL-like"/>
    <property type="match status" value="1"/>
</dbReference>
<dbReference type="GO" id="GO:0006355">
    <property type="term" value="P:regulation of DNA-templated transcription"/>
    <property type="evidence" value="ECO:0007669"/>
    <property type="project" value="InterPro"/>
</dbReference>
<dbReference type="GO" id="GO:0003677">
    <property type="term" value="F:DNA binding"/>
    <property type="evidence" value="ECO:0007669"/>
    <property type="project" value="UniProtKB-KW"/>
</dbReference>
<dbReference type="PROSITE" id="PS00622">
    <property type="entry name" value="HTH_LUXR_1"/>
    <property type="match status" value="1"/>
</dbReference>
<protein>
    <submittedName>
        <fullName evidence="8">BarA-associated response regulator UvrY (= GacA = SirA)</fullName>
    </submittedName>
</protein>
<dbReference type="AlphaFoldDB" id="A0A3B0Z0E1"/>
<feature type="domain" description="HTH luxR-type" evidence="6">
    <location>
        <begin position="142"/>
        <end position="207"/>
    </location>
</feature>
<gene>
    <name evidence="8" type="ORF">MNBD_GAMMA12-3415</name>
</gene>
<evidence type="ECO:0000256" key="2">
    <source>
        <dbReference type="ARBA" id="ARBA00023012"/>
    </source>
</evidence>
<dbReference type="Gene3D" id="3.40.50.2300">
    <property type="match status" value="1"/>
</dbReference>
<evidence type="ECO:0000313" key="8">
    <source>
        <dbReference type="EMBL" id="VAW81057.1"/>
    </source>
</evidence>
<dbReference type="InterPro" id="IPR016032">
    <property type="entry name" value="Sig_transdc_resp-reg_C-effctor"/>
</dbReference>
<name>A0A3B0Z0E1_9ZZZZ</name>
<dbReference type="InterPro" id="IPR039420">
    <property type="entry name" value="WalR-like"/>
</dbReference>
<sequence>MIKVLLVDDHELVRTGIRRLLDDTSGIKVVGEADSGEEAFLQVRKLKPDVVLMDVNMPGIGGLEATRKLMQLDPSLKVIIVTIHTEEPFPTRLLEAGASGYLTKDCGINEIVNAIRSVIEGERYIGAEIAQQMALTMMPGAANSPFQILSQREMQVMMMVTQGQNVQQISDKLCLSPKTISTYRHRLFEKLNVDNDVELTRLAIRHGILETGESV</sequence>
<dbReference type="EMBL" id="UOFL01000212">
    <property type="protein sequence ID" value="VAW81057.1"/>
    <property type="molecule type" value="Genomic_DNA"/>
</dbReference>
<feature type="domain" description="Response regulatory" evidence="7">
    <location>
        <begin position="3"/>
        <end position="119"/>
    </location>
</feature>
<evidence type="ECO:0000259" key="6">
    <source>
        <dbReference type="PROSITE" id="PS50043"/>
    </source>
</evidence>
<dbReference type="NCBIfam" id="NF007018">
    <property type="entry name" value="PRK09483.1"/>
    <property type="match status" value="1"/>
</dbReference>
<evidence type="ECO:0000256" key="3">
    <source>
        <dbReference type="ARBA" id="ARBA00023015"/>
    </source>
</evidence>
<dbReference type="CDD" id="cd06170">
    <property type="entry name" value="LuxR_C_like"/>
    <property type="match status" value="1"/>
</dbReference>
<evidence type="ECO:0000256" key="1">
    <source>
        <dbReference type="ARBA" id="ARBA00022553"/>
    </source>
</evidence>
<dbReference type="PRINTS" id="PR00038">
    <property type="entry name" value="HTHLUXR"/>
</dbReference>
<dbReference type="SMART" id="SM00421">
    <property type="entry name" value="HTH_LUXR"/>
    <property type="match status" value="1"/>
</dbReference>
<keyword evidence="5" id="KW-0804">Transcription</keyword>
<dbReference type="Pfam" id="PF00072">
    <property type="entry name" value="Response_reg"/>
    <property type="match status" value="1"/>
</dbReference>
<keyword evidence="4" id="KW-0238">DNA-binding</keyword>
<dbReference type="PROSITE" id="PS50043">
    <property type="entry name" value="HTH_LUXR_2"/>
    <property type="match status" value="1"/>
</dbReference>
<dbReference type="InterPro" id="IPR001789">
    <property type="entry name" value="Sig_transdc_resp-reg_receiver"/>
</dbReference>
<evidence type="ECO:0000256" key="5">
    <source>
        <dbReference type="ARBA" id="ARBA00023163"/>
    </source>
</evidence>
<evidence type="ECO:0000256" key="4">
    <source>
        <dbReference type="ARBA" id="ARBA00023125"/>
    </source>
</evidence>